<evidence type="ECO:0000313" key="1">
    <source>
        <dbReference type="EMBL" id="SVB60638.1"/>
    </source>
</evidence>
<reference evidence="1" key="1">
    <citation type="submission" date="2018-05" db="EMBL/GenBank/DDBJ databases">
        <authorList>
            <person name="Lanie J.A."/>
            <person name="Ng W.-L."/>
            <person name="Kazmierczak K.M."/>
            <person name="Andrzejewski T.M."/>
            <person name="Davidsen T.M."/>
            <person name="Wayne K.J."/>
            <person name="Tettelin H."/>
            <person name="Glass J.I."/>
            <person name="Rusch D."/>
            <person name="Podicherti R."/>
            <person name="Tsui H.-C.T."/>
            <person name="Winkler M.E."/>
        </authorList>
    </citation>
    <scope>NUCLEOTIDE SEQUENCE</scope>
</reference>
<dbReference type="InterPro" id="IPR027417">
    <property type="entry name" value="P-loop_NTPase"/>
</dbReference>
<dbReference type="AlphaFoldDB" id="A0A382FBZ9"/>
<dbReference type="EMBL" id="UINC01049186">
    <property type="protein sequence ID" value="SVB60638.1"/>
    <property type="molecule type" value="Genomic_DNA"/>
</dbReference>
<gene>
    <name evidence="1" type="ORF">METZ01_LOCUS213492</name>
</gene>
<sequence>MLNIQSSKTNIYTIHAGLPFVDALADGLNNKIEKTNAQLSDFTILLPTRRAVETLRNAFLRGSSGKPLLLPRLIPLGDLDTDEQAISGWEEPSLSAGVDIKPAISDLERTLLLTKLVQAFAQKRFSADQAVSLAADLGRLLDQVQTHRLSFKDLQKIVPADYAEHWQITLKFLEIVTKTWPAILDKYGCLDPADRRNKLLERQASIWKTSPPQGYIIAAGSTGSIPATADLLNVVSRLPNGCVILPGLDQTLSEDELAKLEPTHPQYGMAHLLSKMGVRLGEVKIWEAQGFEEHQTSRAELINIALRPPSSIEIWRHLETSLNHGFEDVEYVECTDLDEETGVVALMMRQTLERKGKTAALITPDRELARRVKSQLHRWNIEIDDNAGQPLSSVPSGIFLNLTAEL</sequence>
<feature type="non-terminal residue" evidence="1">
    <location>
        <position position="406"/>
    </location>
</feature>
<protein>
    <recommendedName>
        <fullName evidence="2">Double-strand break repair protein AddB</fullName>
    </recommendedName>
</protein>
<dbReference type="SUPFAM" id="SSF52540">
    <property type="entry name" value="P-loop containing nucleoside triphosphate hydrolases"/>
    <property type="match status" value="1"/>
</dbReference>
<organism evidence="1">
    <name type="scientific">marine metagenome</name>
    <dbReference type="NCBI Taxonomy" id="408172"/>
    <lineage>
        <taxon>unclassified sequences</taxon>
        <taxon>metagenomes</taxon>
        <taxon>ecological metagenomes</taxon>
    </lineage>
</organism>
<accession>A0A382FBZ9</accession>
<proteinExistence type="predicted"/>
<evidence type="ECO:0008006" key="2">
    <source>
        <dbReference type="Google" id="ProtNLM"/>
    </source>
</evidence>
<name>A0A382FBZ9_9ZZZZ</name>